<feature type="chain" id="PRO_5047223489" evidence="1">
    <location>
        <begin position="19"/>
        <end position="326"/>
    </location>
</feature>
<evidence type="ECO:0000256" key="1">
    <source>
        <dbReference type="SAM" id="SignalP"/>
    </source>
</evidence>
<dbReference type="EMBL" id="JBHMEX010000069">
    <property type="protein sequence ID" value="MFB9066428.1"/>
    <property type="molecule type" value="Genomic_DNA"/>
</dbReference>
<feature type="signal peptide" evidence="1">
    <location>
        <begin position="1"/>
        <end position="18"/>
    </location>
</feature>
<comment type="caution">
    <text evidence="2">The sequence shown here is derived from an EMBL/GenBank/DDBJ whole genome shotgun (WGS) entry which is preliminary data.</text>
</comment>
<keyword evidence="3" id="KW-1185">Reference proteome</keyword>
<evidence type="ECO:0000313" key="2">
    <source>
        <dbReference type="EMBL" id="MFB9066428.1"/>
    </source>
</evidence>
<gene>
    <name evidence="2" type="ORF">ACFFUQ_20605</name>
</gene>
<name>A0ABV5FSB8_9FLAO</name>
<evidence type="ECO:0000313" key="3">
    <source>
        <dbReference type="Proteomes" id="UP001589589"/>
    </source>
</evidence>
<proteinExistence type="predicted"/>
<dbReference type="RefSeq" id="WP_290264691.1">
    <property type="nucleotide sequence ID" value="NZ_JAUFQQ010000003.1"/>
</dbReference>
<organism evidence="2 3">
    <name type="scientific">Flavobacterium branchiarum</name>
    <dbReference type="NCBI Taxonomy" id="1114870"/>
    <lineage>
        <taxon>Bacteria</taxon>
        <taxon>Pseudomonadati</taxon>
        <taxon>Bacteroidota</taxon>
        <taxon>Flavobacteriia</taxon>
        <taxon>Flavobacteriales</taxon>
        <taxon>Flavobacteriaceae</taxon>
        <taxon>Flavobacterium</taxon>
    </lineage>
</organism>
<keyword evidence="1" id="KW-0732">Signal</keyword>
<reference evidence="2 3" key="1">
    <citation type="submission" date="2024-09" db="EMBL/GenBank/DDBJ databases">
        <authorList>
            <person name="Sun Q."/>
            <person name="Mori K."/>
        </authorList>
    </citation>
    <scope>NUCLEOTIDE SEQUENCE [LARGE SCALE GENOMIC DNA]</scope>
    <source>
        <strain evidence="2 3">CECT 7908</strain>
    </source>
</reference>
<sequence>MKTSISFFLLLINLIASCQNKPKVIMQNSEITEKNVVNKLASEVKHFNNEPMYQLLITSNWCSSEIFINDIPVYTNFHEALDSPTVDINNFIFKSGIQKVTIKLYPLGKYQNENIDKFIAETGVKIEVNEYDRITEKDKKNIEYKTMKEEVHQHEEPVFVGVGKTYFEDSFTFNATVPYKVKGFENAQDLRKLDKEVLQRRILMEYNKIKDIYQNKDFDNIARASYESLRNQFISEYQDRKYINEVWMMLMDVYKLPSFEMQPIENYRLMFFADGKLIALMQDSKDLRVRGNTSLWAKFERGNGVETLFCNSYFYIPNEETEFKIY</sequence>
<protein>
    <submittedName>
        <fullName evidence="2">Uncharacterized protein</fullName>
    </submittedName>
</protein>
<dbReference type="Proteomes" id="UP001589589">
    <property type="component" value="Unassembled WGS sequence"/>
</dbReference>
<dbReference type="PROSITE" id="PS51257">
    <property type="entry name" value="PROKAR_LIPOPROTEIN"/>
    <property type="match status" value="1"/>
</dbReference>
<accession>A0ABV5FSB8</accession>